<feature type="coiled-coil region" evidence="1">
    <location>
        <begin position="77"/>
        <end position="125"/>
    </location>
</feature>
<keyword evidence="1" id="KW-0175">Coiled coil</keyword>
<feature type="region of interest" description="Disordered" evidence="2">
    <location>
        <begin position="29"/>
        <end position="48"/>
    </location>
</feature>
<evidence type="ECO:0000256" key="2">
    <source>
        <dbReference type="SAM" id="MobiDB-lite"/>
    </source>
</evidence>
<feature type="region of interest" description="Disordered" evidence="2">
    <location>
        <begin position="133"/>
        <end position="153"/>
    </location>
</feature>
<accession>A0A0U5GJ95</accession>
<evidence type="ECO:0008006" key="5">
    <source>
        <dbReference type="Google" id="ProtNLM"/>
    </source>
</evidence>
<evidence type="ECO:0000256" key="1">
    <source>
        <dbReference type="SAM" id="Coils"/>
    </source>
</evidence>
<dbReference type="STRING" id="454130.A0A0U5GJ95"/>
<sequence>MVVPSARGAAPQQNASGVAKLFTFKGIENLPPSESTRRKKRLRNRTSLGDDATEIFETTAPKESNGRVTTQELRHLIEDLTEVINDQSNVIREIKADQQVLKTQNVELQEQVQSLREQLETISTRTPARTWAEVATDADRQDPTESTKRPWKEPNCVRISTRRTPENDDSENSGLQRYLPTDMANAKIRSALLSADTTKDAQVAGIGTTKTGYMSRFRDAQSAEMARNNTTWLEELGNETKLVKPRFGIVVHRMPTEDFDLDREKKQGIEKIMIENELEEKGFEITDIAWLRKKDRPLGRSASMGIWFNTPEAAEWTRKEGLLVGQRYIGSVEPYKVEKKRCYRCQGFGHLAWSCNEQVKCGHCSGQHDRRHCPPGIGPKCADCNGDHPTGDRRCRTAQNPSSSQ</sequence>
<dbReference type="OrthoDB" id="4509126at2759"/>
<feature type="compositionally biased region" description="Basic and acidic residues" evidence="2">
    <location>
        <begin position="137"/>
        <end position="152"/>
    </location>
</feature>
<proteinExistence type="predicted"/>
<organism evidence="3 4">
    <name type="scientific">Aspergillus calidoustus</name>
    <dbReference type="NCBI Taxonomy" id="454130"/>
    <lineage>
        <taxon>Eukaryota</taxon>
        <taxon>Fungi</taxon>
        <taxon>Dikarya</taxon>
        <taxon>Ascomycota</taxon>
        <taxon>Pezizomycotina</taxon>
        <taxon>Eurotiomycetes</taxon>
        <taxon>Eurotiomycetidae</taxon>
        <taxon>Eurotiales</taxon>
        <taxon>Aspergillaceae</taxon>
        <taxon>Aspergillus</taxon>
        <taxon>Aspergillus subgen. Nidulantes</taxon>
    </lineage>
</organism>
<evidence type="ECO:0000313" key="4">
    <source>
        <dbReference type="Proteomes" id="UP000054771"/>
    </source>
</evidence>
<gene>
    <name evidence="3" type="ORF">ASPCAL15036</name>
</gene>
<dbReference type="OMA" id="ERIRCAH"/>
<protein>
    <recommendedName>
        <fullName evidence="5">CCHC-type domain-containing protein</fullName>
    </recommendedName>
</protein>
<dbReference type="EMBL" id="CDMC01000036">
    <property type="protein sequence ID" value="CEL11942.1"/>
    <property type="molecule type" value="Genomic_DNA"/>
</dbReference>
<keyword evidence="4" id="KW-1185">Reference proteome</keyword>
<dbReference type="Proteomes" id="UP000054771">
    <property type="component" value="Unassembled WGS sequence"/>
</dbReference>
<name>A0A0U5GJ95_ASPCI</name>
<evidence type="ECO:0000313" key="3">
    <source>
        <dbReference type="EMBL" id="CEL11942.1"/>
    </source>
</evidence>
<dbReference type="AlphaFoldDB" id="A0A0U5GJ95"/>
<reference evidence="4" key="1">
    <citation type="journal article" date="2016" name="Genome Announc.">
        <title>Draft genome sequences of fungus Aspergillus calidoustus.</title>
        <authorList>
            <person name="Horn F."/>
            <person name="Linde J."/>
            <person name="Mattern D.J."/>
            <person name="Walther G."/>
            <person name="Guthke R."/>
            <person name="Scherlach K."/>
            <person name="Martin K."/>
            <person name="Brakhage A.A."/>
            <person name="Petzke L."/>
            <person name="Valiante V."/>
        </authorList>
    </citation>
    <scope>NUCLEOTIDE SEQUENCE [LARGE SCALE GENOMIC DNA]</scope>
    <source>
        <strain evidence="4">SF006504</strain>
    </source>
</reference>